<dbReference type="EMBL" id="JAOTIF010000006">
    <property type="protein sequence ID" value="MCU7549622.1"/>
    <property type="molecule type" value="Genomic_DNA"/>
</dbReference>
<dbReference type="SMART" id="SM00028">
    <property type="entry name" value="TPR"/>
    <property type="match status" value="6"/>
</dbReference>
<dbReference type="InterPro" id="IPR019734">
    <property type="entry name" value="TPR_rpt"/>
</dbReference>
<dbReference type="PANTHER" id="PTHR44366">
    <property type="entry name" value="UDP-N-ACETYLGLUCOSAMINE--PEPTIDE N-ACETYLGLUCOSAMINYLTRANSFERASE 110 KDA SUBUNIT"/>
    <property type="match status" value="1"/>
</dbReference>
<evidence type="ECO:0000256" key="1">
    <source>
        <dbReference type="SAM" id="Phobius"/>
    </source>
</evidence>
<dbReference type="GO" id="GO:0006493">
    <property type="term" value="P:protein O-linked glycosylation"/>
    <property type="evidence" value="ECO:0007669"/>
    <property type="project" value="InterPro"/>
</dbReference>
<keyword evidence="1" id="KW-0472">Membrane</keyword>
<reference evidence="2" key="1">
    <citation type="submission" date="2022-09" db="EMBL/GenBank/DDBJ databases">
        <authorList>
            <person name="Yuan C."/>
            <person name="Ke Z."/>
        </authorList>
    </citation>
    <scope>NUCLEOTIDE SEQUENCE</scope>
    <source>
        <strain evidence="2">LB-8</strain>
    </source>
</reference>
<organism evidence="2 3">
    <name type="scientific">Paraflavisolibacter caeni</name>
    <dbReference type="NCBI Taxonomy" id="2982496"/>
    <lineage>
        <taxon>Bacteria</taxon>
        <taxon>Pseudomonadati</taxon>
        <taxon>Bacteroidota</taxon>
        <taxon>Chitinophagia</taxon>
        <taxon>Chitinophagales</taxon>
        <taxon>Chitinophagaceae</taxon>
        <taxon>Paraflavisolibacter</taxon>
    </lineage>
</organism>
<dbReference type="Pfam" id="PF14559">
    <property type="entry name" value="TPR_19"/>
    <property type="match status" value="1"/>
</dbReference>
<evidence type="ECO:0000313" key="2">
    <source>
        <dbReference type="EMBL" id="MCU7549622.1"/>
    </source>
</evidence>
<keyword evidence="3" id="KW-1185">Reference proteome</keyword>
<dbReference type="GO" id="GO:0097363">
    <property type="term" value="F:protein O-acetylglucosaminyltransferase activity"/>
    <property type="evidence" value="ECO:0007669"/>
    <property type="project" value="TreeGrafter"/>
</dbReference>
<feature type="transmembrane region" description="Helical" evidence="1">
    <location>
        <begin position="6"/>
        <end position="23"/>
    </location>
</feature>
<keyword evidence="1" id="KW-1133">Transmembrane helix</keyword>
<proteinExistence type="predicted"/>
<evidence type="ECO:0008006" key="4">
    <source>
        <dbReference type="Google" id="ProtNLM"/>
    </source>
</evidence>
<evidence type="ECO:0000313" key="3">
    <source>
        <dbReference type="Proteomes" id="UP001155483"/>
    </source>
</evidence>
<dbReference type="Proteomes" id="UP001155483">
    <property type="component" value="Unassembled WGS sequence"/>
</dbReference>
<dbReference type="PANTHER" id="PTHR44366:SF1">
    <property type="entry name" value="UDP-N-ACETYLGLUCOSAMINE--PEPTIDE N-ACETYLGLUCOSAMINYLTRANSFERASE 110 KDA SUBUNIT"/>
    <property type="match status" value="1"/>
</dbReference>
<accession>A0A9X3BHH1</accession>
<dbReference type="SUPFAM" id="SSF48452">
    <property type="entry name" value="TPR-like"/>
    <property type="match status" value="1"/>
</dbReference>
<comment type="caution">
    <text evidence="2">The sequence shown here is derived from an EMBL/GenBank/DDBJ whole genome shotgun (WGS) entry which is preliminary data.</text>
</comment>
<dbReference type="RefSeq" id="WP_279297062.1">
    <property type="nucleotide sequence ID" value="NZ_JAOTIF010000006.1"/>
</dbReference>
<dbReference type="InterPro" id="IPR037919">
    <property type="entry name" value="OGT"/>
</dbReference>
<dbReference type="Gene3D" id="1.25.40.10">
    <property type="entry name" value="Tetratricopeptide repeat domain"/>
    <property type="match status" value="2"/>
</dbReference>
<keyword evidence="1" id="KW-0812">Transmembrane</keyword>
<reference evidence="2" key="2">
    <citation type="submission" date="2023-04" db="EMBL/GenBank/DDBJ databases">
        <title>Paracnuella aquatica gen. nov., sp. nov., a member of the family Chitinophagaceae isolated from a hot spring.</title>
        <authorList>
            <person name="Wang C."/>
        </authorList>
    </citation>
    <scope>NUCLEOTIDE SEQUENCE</scope>
    <source>
        <strain evidence="2">LB-8</strain>
    </source>
</reference>
<dbReference type="InterPro" id="IPR011990">
    <property type="entry name" value="TPR-like_helical_dom_sf"/>
</dbReference>
<gene>
    <name evidence="2" type="ORF">OCK74_10880</name>
</gene>
<sequence length="449" mass="50367">MSKKRLYLALIILFVVLAGFIVVKYNKGKITEQLTFYTLLDRKGDLARAPEWASVRSHAEHLIKTVRINPDDRKASIALAALFIQEARATGNYAYYDKAALKYVEYVLKNEPNNFQALMFKAIILASQHHFREGLKVAEQARNINPYNAFVYGIIVDSHVELGNYKAAIDNADKMVSIRPDIRSYSRIAYLREIFGDFRGAMEAMQMAIDSGIPGDEGTEWCRVQLGRLYEKTGALDTANLLYQAALQYRPSYPYALGGLARIALASKNYRQAEKLYLEANAMISDYGFREELAEVYDQMNLSQKATNTRKALIEEMLKESSGNTNSSTHGHYSDGELAKVYIKAKDYNNALEHALLEYNRRPGNIEVNETLAWVYFKKGDISKANRHITTALKTGNKNPVLLCHAGLIAAKAGANNKAKALLEQGLANNTFMDPELKKESIDALAALH</sequence>
<dbReference type="AlphaFoldDB" id="A0A9X3BHH1"/>
<protein>
    <recommendedName>
        <fullName evidence="4">Tetratricopeptide repeat protein</fullName>
    </recommendedName>
</protein>
<name>A0A9X3BHH1_9BACT</name>